<feature type="compositionally biased region" description="Polar residues" evidence="1">
    <location>
        <begin position="202"/>
        <end position="211"/>
    </location>
</feature>
<feature type="non-terminal residue" evidence="2">
    <location>
        <position position="1"/>
    </location>
</feature>
<gene>
    <name evidence="2" type="ORF">Tci_700486</name>
</gene>
<protein>
    <submittedName>
        <fullName evidence="2">Uncharacterized protein</fullName>
    </submittedName>
</protein>
<evidence type="ECO:0000256" key="1">
    <source>
        <dbReference type="SAM" id="MobiDB-lite"/>
    </source>
</evidence>
<reference evidence="2" key="1">
    <citation type="journal article" date="2019" name="Sci. Rep.">
        <title>Draft genome of Tanacetum cinerariifolium, the natural source of mosquito coil.</title>
        <authorList>
            <person name="Yamashiro T."/>
            <person name="Shiraishi A."/>
            <person name="Satake H."/>
            <person name="Nakayama K."/>
        </authorList>
    </citation>
    <scope>NUCLEOTIDE SEQUENCE</scope>
</reference>
<feature type="region of interest" description="Disordered" evidence="1">
    <location>
        <begin position="1"/>
        <end position="150"/>
    </location>
</feature>
<proteinExistence type="predicted"/>
<feature type="region of interest" description="Disordered" evidence="1">
    <location>
        <begin position="199"/>
        <end position="225"/>
    </location>
</feature>
<comment type="caution">
    <text evidence="2">The sequence shown here is derived from an EMBL/GenBank/DDBJ whole genome shotgun (WGS) entry which is preliminary data.</text>
</comment>
<feature type="compositionally biased region" description="Low complexity" evidence="1">
    <location>
        <begin position="77"/>
        <end position="88"/>
    </location>
</feature>
<accession>A0A699LAB8</accession>
<organism evidence="2">
    <name type="scientific">Tanacetum cinerariifolium</name>
    <name type="common">Dalmatian daisy</name>
    <name type="synonym">Chrysanthemum cinerariifolium</name>
    <dbReference type="NCBI Taxonomy" id="118510"/>
    <lineage>
        <taxon>Eukaryota</taxon>
        <taxon>Viridiplantae</taxon>
        <taxon>Streptophyta</taxon>
        <taxon>Embryophyta</taxon>
        <taxon>Tracheophyta</taxon>
        <taxon>Spermatophyta</taxon>
        <taxon>Magnoliopsida</taxon>
        <taxon>eudicotyledons</taxon>
        <taxon>Gunneridae</taxon>
        <taxon>Pentapetalae</taxon>
        <taxon>asterids</taxon>
        <taxon>campanulids</taxon>
        <taxon>Asterales</taxon>
        <taxon>Asteraceae</taxon>
        <taxon>Asteroideae</taxon>
        <taxon>Anthemideae</taxon>
        <taxon>Anthemidinae</taxon>
        <taxon>Tanacetum</taxon>
    </lineage>
</organism>
<feature type="compositionally biased region" description="Basic and acidic residues" evidence="1">
    <location>
        <begin position="1"/>
        <end position="10"/>
    </location>
</feature>
<feature type="compositionally biased region" description="Low complexity" evidence="1">
    <location>
        <begin position="30"/>
        <end position="41"/>
    </location>
</feature>
<feature type="compositionally biased region" description="Polar residues" evidence="1">
    <location>
        <begin position="98"/>
        <end position="108"/>
    </location>
</feature>
<evidence type="ECO:0000313" key="2">
    <source>
        <dbReference type="EMBL" id="GFB28515.1"/>
    </source>
</evidence>
<feature type="region of interest" description="Disordered" evidence="1">
    <location>
        <begin position="308"/>
        <end position="330"/>
    </location>
</feature>
<name>A0A699LAB8_TANCI</name>
<dbReference type="EMBL" id="BKCJ010593155">
    <property type="protein sequence ID" value="GFB28515.1"/>
    <property type="molecule type" value="Genomic_DNA"/>
</dbReference>
<dbReference type="AlphaFoldDB" id="A0A699LAB8"/>
<sequence length="360" mass="39111">KKEDNQKDLNVRNGLPYTPRAEVETKKNGSRSPYWSSSSSSCDTITSLEYSTGPDDSPSEDIIPKGRNFYAYKSTRKSTSSDTTSNDTPKGRNLFAYESTSLVTTSNSGREENASGFGSMPPPPYIKTESTKKSTASDATSEDSTEERKLYGIRSMAPSYIKTYLAKKVVVASIPNEREEGSENISKLVLRSMRNRRPFQTVGGSSRSNNGIPKPSPKRLHGENLDRRVDEEEMKMDKLLSHYCRKPTHTPFAPTRSGSLAAESVATPVPIDGRKGLARAATYQPDTALSRQAALASPFLPSIGTRVATDSAASKPERVGAEEPPTGGKGLQFRIDLGNGLLIFSDPSSCSFVESGIRSC</sequence>